<dbReference type="InterPro" id="IPR000863">
    <property type="entry name" value="Sulfotransferase_dom"/>
</dbReference>
<evidence type="ECO:0000313" key="6">
    <source>
        <dbReference type="Proteomes" id="UP000736164"/>
    </source>
</evidence>
<dbReference type="SUPFAM" id="SSF52540">
    <property type="entry name" value="P-loop containing nucleoside triphosphate hydrolases"/>
    <property type="match status" value="1"/>
</dbReference>
<name>A0A8J7P677_ATRSP</name>
<dbReference type="Gene3D" id="3.40.50.300">
    <property type="entry name" value="P-loop containing nucleotide triphosphate hydrolases"/>
    <property type="match status" value="1"/>
</dbReference>
<dbReference type="EC" id="2.8.2.-" evidence="3"/>
<evidence type="ECO:0000256" key="1">
    <source>
        <dbReference type="ARBA" id="ARBA00005771"/>
    </source>
</evidence>
<sequence>MEYLGRSLPDDVIDKIVDLTSFQSMKENPMTNYTFIPHSVMDPSISPFMRKGEVGDWVNHFSPSQSEMFDEDYERQMSGTNIPFRSGI</sequence>
<feature type="non-terminal residue" evidence="5">
    <location>
        <position position="1"/>
    </location>
</feature>
<gene>
    <name evidence="5" type="primary">Sult1e1</name>
    <name evidence="5" type="ORF">GTO95_0018186</name>
</gene>
<evidence type="ECO:0000313" key="5">
    <source>
        <dbReference type="EMBL" id="MBN3325655.1"/>
    </source>
</evidence>
<accession>A0A8J7P677</accession>
<dbReference type="PANTHER" id="PTHR11783">
    <property type="entry name" value="SULFOTRANSFERASE SULT"/>
    <property type="match status" value="1"/>
</dbReference>
<feature type="non-terminal residue" evidence="5">
    <location>
        <position position="88"/>
    </location>
</feature>
<reference evidence="5" key="1">
    <citation type="journal article" date="2021" name="Cell">
        <title>Tracing the genetic footprints of vertebrate landing in non-teleost ray-finned fishes.</title>
        <authorList>
            <person name="Bi X."/>
            <person name="Wang K."/>
            <person name="Yang L."/>
            <person name="Pan H."/>
            <person name="Jiang H."/>
            <person name="Wei Q."/>
            <person name="Fang M."/>
            <person name="Yu H."/>
            <person name="Zhu C."/>
            <person name="Cai Y."/>
            <person name="He Y."/>
            <person name="Gan X."/>
            <person name="Zeng H."/>
            <person name="Yu D."/>
            <person name="Zhu Y."/>
            <person name="Jiang H."/>
            <person name="Qiu Q."/>
            <person name="Yang H."/>
            <person name="Zhang Y.E."/>
            <person name="Wang W."/>
            <person name="Zhu M."/>
            <person name="He S."/>
            <person name="Zhang G."/>
        </authorList>
    </citation>
    <scope>NUCLEOTIDE SEQUENCE</scope>
    <source>
        <strain evidence="5">Allg_001</strain>
    </source>
</reference>
<evidence type="ECO:0000259" key="4">
    <source>
        <dbReference type="Pfam" id="PF00685"/>
    </source>
</evidence>
<protein>
    <recommendedName>
        <fullName evidence="3">Sulfotransferase</fullName>
        <ecNumber evidence="3">2.8.2.-</ecNumber>
    </recommendedName>
</protein>
<organism evidence="5 6">
    <name type="scientific">Atractosteus spatula</name>
    <name type="common">Alligator gar</name>
    <name type="synonym">Lepisosteus spatula</name>
    <dbReference type="NCBI Taxonomy" id="7917"/>
    <lineage>
        <taxon>Eukaryota</taxon>
        <taxon>Metazoa</taxon>
        <taxon>Chordata</taxon>
        <taxon>Craniata</taxon>
        <taxon>Vertebrata</taxon>
        <taxon>Euteleostomi</taxon>
        <taxon>Actinopterygii</taxon>
        <taxon>Neopterygii</taxon>
        <taxon>Holostei</taxon>
        <taxon>Semionotiformes</taxon>
        <taxon>Lepisosteidae</taxon>
        <taxon>Atractosteus</taxon>
    </lineage>
</organism>
<dbReference type="AlphaFoldDB" id="A0A8J7P677"/>
<keyword evidence="2 3" id="KW-0808">Transferase</keyword>
<dbReference type="Pfam" id="PF00685">
    <property type="entry name" value="Sulfotransfer_1"/>
    <property type="match status" value="1"/>
</dbReference>
<proteinExistence type="inferred from homology"/>
<dbReference type="Proteomes" id="UP000736164">
    <property type="component" value="Unassembled WGS sequence"/>
</dbReference>
<dbReference type="EMBL" id="JAAWVO010076488">
    <property type="protein sequence ID" value="MBN3325655.1"/>
    <property type="molecule type" value="Genomic_DNA"/>
</dbReference>
<evidence type="ECO:0000256" key="3">
    <source>
        <dbReference type="RuleBase" id="RU361155"/>
    </source>
</evidence>
<dbReference type="InterPro" id="IPR027417">
    <property type="entry name" value="P-loop_NTPase"/>
</dbReference>
<dbReference type="GO" id="GO:0008146">
    <property type="term" value="F:sulfotransferase activity"/>
    <property type="evidence" value="ECO:0007669"/>
    <property type="project" value="InterPro"/>
</dbReference>
<keyword evidence="6" id="KW-1185">Reference proteome</keyword>
<comment type="caution">
    <text evidence="5">The sequence shown here is derived from an EMBL/GenBank/DDBJ whole genome shotgun (WGS) entry which is preliminary data.</text>
</comment>
<comment type="similarity">
    <text evidence="1 3">Belongs to the sulfotransferase 1 family.</text>
</comment>
<feature type="domain" description="Sulfotransferase" evidence="4">
    <location>
        <begin position="2"/>
        <end position="80"/>
    </location>
</feature>
<evidence type="ECO:0000256" key="2">
    <source>
        <dbReference type="ARBA" id="ARBA00022679"/>
    </source>
</evidence>